<name>G2LGN0_CHLTF</name>
<dbReference type="AlphaFoldDB" id="G2LGN0"/>
<dbReference type="EMBL" id="CP002514">
    <property type="protein sequence ID" value="AEP11141.1"/>
    <property type="molecule type" value="Genomic_DNA"/>
</dbReference>
<dbReference type="EMBL" id="CP002514">
    <property type="protein sequence ID" value="AEP12061.1"/>
    <property type="molecule type" value="Genomic_DNA"/>
</dbReference>
<dbReference type="Proteomes" id="UP000006791">
    <property type="component" value="Chromosome 1"/>
</dbReference>
<evidence type="ECO:0000313" key="1">
    <source>
        <dbReference type="EMBL" id="AEP11141.1"/>
    </source>
</evidence>
<organism evidence="1 3">
    <name type="scientific">Chloracidobacterium thermophilum (strain B)</name>
    <dbReference type="NCBI Taxonomy" id="981222"/>
    <lineage>
        <taxon>Bacteria</taxon>
        <taxon>Pseudomonadati</taxon>
        <taxon>Acidobacteriota</taxon>
        <taxon>Terriglobia</taxon>
        <taxon>Terriglobales</taxon>
        <taxon>Acidobacteriaceae</taxon>
        <taxon>Chloracidobacterium</taxon>
    </lineage>
</organism>
<evidence type="ECO:0000313" key="2">
    <source>
        <dbReference type="EMBL" id="AEP12061.1"/>
    </source>
</evidence>
<sequence length="119" mass="13458">MMATVVYRPVYECTTDLPEAFGHDEDVTVPYELWGGRTIRVPVGWREVEVDGFEAVVGLRYLDELDWDGTAPFVQVIEVDGYEDFFGANDPRVRVLNEDVRSVRCLTRAEALALEAETA</sequence>
<keyword evidence="3" id="KW-1185">Reference proteome</keyword>
<accession>G2LGN0</accession>
<dbReference type="HOGENOM" id="CLU_2057199_0_0_0"/>
<protein>
    <submittedName>
        <fullName evidence="1">Uncharacterized protein</fullName>
    </submittedName>
</protein>
<evidence type="ECO:0000313" key="3">
    <source>
        <dbReference type="Proteomes" id="UP000006791"/>
    </source>
</evidence>
<gene>
    <name evidence="1" type="ordered locus">Cabther_A0379</name>
    <name evidence="2" type="ordered locus">Cabther_A1310</name>
</gene>
<dbReference type="KEGG" id="ctm:Cabther_A0379"/>
<proteinExistence type="predicted"/>
<dbReference type="KEGG" id="ctm:Cabther_A1310"/>
<reference evidence="1 3" key="1">
    <citation type="journal article" date="2012" name="Environ. Microbiol.">
        <title>Complete genome of Candidatus Chloracidobacterium thermophilum, a chlorophyll-based photoheterotroph belonging to the phylum Acidobacteria.</title>
        <authorList>
            <person name="Garcia Costas A.M."/>
            <person name="Liu Z."/>
            <person name="Tomsho L.P."/>
            <person name="Schuster S.C."/>
            <person name="Ward D.M."/>
            <person name="Bryant D.A."/>
        </authorList>
    </citation>
    <scope>NUCLEOTIDE SEQUENCE [LARGE SCALE GENOMIC DNA]</scope>
    <source>
        <strain evidence="1 3">B</strain>
    </source>
</reference>